<dbReference type="Gene3D" id="3.10.20.90">
    <property type="entry name" value="Phosphatidylinositol 3-kinase Catalytic Subunit, Chain A, domain 1"/>
    <property type="match status" value="1"/>
</dbReference>
<proteinExistence type="inferred from homology"/>
<feature type="compositionally biased region" description="Polar residues" evidence="11">
    <location>
        <begin position="516"/>
        <end position="525"/>
    </location>
</feature>
<dbReference type="Proteomes" id="UP000054018">
    <property type="component" value="Unassembled WGS sequence"/>
</dbReference>
<dbReference type="InterPro" id="IPR033841">
    <property type="entry name" value="Pep_USP48"/>
</dbReference>
<dbReference type="Gene3D" id="3.90.70.10">
    <property type="entry name" value="Cysteine proteinases"/>
    <property type="match status" value="1"/>
</dbReference>
<dbReference type="InterPro" id="IPR018200">
    <property type="entry name" value="USP_CS"/>
</dbReference>
<keyword evidence="9" id="KW-0539">Nucleus</keyword>
<dbReference type="GO" id="GO:0016579">
    <property type="term" value="P:protein deubiquitination"/>
    <property type="evidence" value="ECO:0007669"/>
    <property type="project" value="InterPro"/>
</dbReference>
<dbReference type="CDD" id="cd01795">
    <property type="entry name" value="Ubl_USP48"/>
    <property type="match status" value="1"/>
</dbReference>
<evidence type="ECO:0000259" key="13">
    <source>
        <dbReference type="PROSITE" id="PS50235"/>
    </source>
</evidence>
<dbReference type="GO" id="GO:0005829">
    <property type="term" value="C:cytosol"/>
    <property type="evidence" value="ECO:0007669"/>
    <property type="project" value="TreeGrafter"/>
</dbReference>
<evidence type="ECO:0000256" key="11">
    <source>
        <dbReference type="SAM" id="MobiDB-lite"/>
    </source>
</evidence>
<dbReference type="EC" id="3.4.19.12" evidence="4"/>
<feature type="region of interest" description="Disordered" evidence="11">
    <location>
        <begin position="516"/>
        <end position="550"/>
    </location>
</feature>
<feature type="compositionally biased region" description="Polar residues" evidence="11">
    <location>
        <begin position="533"/>
        <end position="544"/>
    </location>
</feature>
<evidence type="ECO:0000256" key="2">
    <source>
        <dbReference type="ARBA" id="ARBA00004123"/>
    </source>
</evidence>
<dbReference type="AlphaFoldDB" id="A0A0D0AFI3"/>
<dbReference type="InterPro" id="IPR044743">
    <property type="entry name" value="Ubl_USP48"/>
</dbReference>
<accession>A0A0D0AFI3</accession>
<dbReference type="STRING" id="765257.A0A0D0AFI3"/>
<evidence type="ECO:0000256" key="4">
    <source>
        <dbReference type="ARBA" id="ARBA00012759"/>
    </source>
</evidence>
<dbReference type="SUPFAM" id="SSF54001">
    <property type="entry name" value="Cysteine proteinases"/>
    <property type="match status" value="1"/>
</dbReference>
<feature type="region of interest" description="Disordered" evidence="11">
    <location>
        <begin position="976"/>
        <end position="1024"/>
    </location>
</feature>
<evidence type="ECO:0000256" key="8">
    <source>
        <dbReference type="ARBA" id="ARBA00022807"/>
    </source>
</evidence>
<dbReference type="PROSITE" id="PS00973">
    <property type="entry name" value="USP_2"/>
    <property type="match status" value="1"/>
</dbReference>
<dbReference type="GO" id="GO:0004843">
    <property type="term" value="F:cysteine-type deubiquitinase activity"/>
    <property type="evidence" value="ECO:0007669"/>
    <property type="project" value="UniProtKB-EC"/>
</dbReference>
<comment type="catalytic activity">
    <reaction evidence="1">
        <text>Thiol-dependent hydrolysis of ester, thioester, amide, peptide and isopeptide bonds formed by the C-terminal Gly of ubiquitin (a 76-residue protein attached to proteins as an intracellular targeting signal).</text>
        <dbReference type="EC" id="3.4.19.12"/>
    </reaction>
</comment>
<protein>
    <recommendedName>
        <fullName evidence="4">ubiquitinyl hydrolase 1</fullName>
        <ecNumber evidence="4">3.4.19.12</ecNumber>
    </recommendedName>
</protein>
<keyword evidence="8" id="KW-0788">Thiol protease</keyword>
<evidence type="ECO:0000259" key="12">
    <source>
        <dbReference type="PROSITE" id="PS50053"/>
    </source>
</evidence>
<dbReference type="PROSITE" id="PS50235">
    <property type="entry name" value="USP_3"/>
    <property type="match status" value="1"/>
</dbReference>
<feature type="coiled-coil region" evidence="10">
    <location>
        <begin position="811"/>
        <end position="838"/>
    </location>
</feature>
<feature type="region of interest" description="Disordered" evidence="11">
    <location>
        <begin position="1076"/>
        <end position="1104"/>
    </location>
</feature>
<evidence type="ECO:0000256" key="6">
    <source>
        <dbReference type="ARBA" id="ARBA00022786"/>
    </source>
</evidence>
<dbReference type="OrthoDB" id="289038at2759"/>
<dbReference type="InterPro" id="IPR001394">
    <property type="entry name" value="Peptidase_C19_UCH"/>
</dbReference>
<evidence type="ECO:0000313" key="15">
    <source>
        <dbReference type="Proteomes" id="UP000054018"/>
    </source>
</evidence>
<dbReference type="HOGENOM" id="CLU_005874_0_0_1"/>
<dbReference type="InterPro" id="IPR000626">
    <property type="entry name" value="Ubiquitin-like_dom"/>
</dbReference>
<dbReference type="PANTHER" id="PTHR24006:SF722">
    <property type="entry name" value="UBIQUITIN CARBOXYL-TERMINAL HYDROLASE 48"/>
    <property type="match status" value="1"/>
</dbReference>
<keyword evidence="10" id="KW-0175">Coiled coil</keyword>
<name>A0A0D0AFI3_9AGAM</name>
<dbReference type="PROSITE" id="PS50053">
    <property type="entry name" value="UBIQUITIN_2"/>
    <property type="match status" value="1"/>
</dbReference>
<keyword evidence="7" id="KW-0378">Hydrolase</keyword>
<evidence type="ECO:0000256" key="10">
    <source>
        <dbReference type="SAM" id="Coils"/>
    </source>
</evidence>
<dbReference type="SUPFAM" id="SSF54236">
    <property type="entry name" value="Ubiquitin-like"/>
    <property type="match status" value="1"/>
</dbReference>
<evidence type="ECO:0000313" key="14">
    <source>
        <dbReference type="EMBL" id="KIK30893.1"/>
    </source>
</evidence>
<feature type="compositionally biased region" description="Basic and acidic residues" evidence="11">
    <location>
        <begin position="1091"/>
        <end position="1102"/>
    </location>
</feature>
<dbReference type="CDD" id="cd02668">
    <property type="entry name" value="Peptidase_C19L"/>
    <property type="match status" value="1"/>
</dbReference>
<evidence type="ECO:0000256" key="1">
    <source>
        <dbReference type="ARBA" id="ARBA00000707"/>
    </source>
</evidence>
<dbReference type="GO" id="GO:0005634">
    <property type="term" value="C:nucleus"/>
    <property type="evidence" value="ECO:0007669"/>
    <property type="project" value="UniProtKB-SubCell"/>
</dbReference>
<evidence type="ECO:0000256" key="7">
    <source>
        <dbReference type="ARBA" id="ARBA00022801"/>
    </source>
</evidence>
<reference evidence="14 15" key="1">
    <citation type="submission" date="2014-04" db="EMBL/GenBank/DDBJ databases">
        <authorList>
            <consortium name="DOE Joint Genome Institute"/>
            <person name="Kuo A."/>
            <person name="Kohler A."/>
            <person name="Costa M.D."/>
            <person name="Nagy L.G."/>
            <person name="Floudas D."/>
            <person name="Copeland A."/>
            <person name="Barry K.W."/>
            <person name="Cichocki N."/>
            <person name="Veneault-Fourrey C."/>
            <person name="LaButti K."/>
            <person name="Lindquist E.A."/>
            <person name="Lipzen A."/>
            <person name="Lundell T."/>
            <person name="Morin E."/>
            <person name="Murat C."/>
            <person name="Sun H."/>
            <person name="Tunlid A."/>
            <person name="Henrissat B."/>
            <person name="Grigoriev I.V."/>
            <person name="Hibbett D.S."/>
            <person name="Martin F."/>
            <person name="Nordberg H.P."/>
            <person name="Cantor M.N."/>
            <person name="Hua S.X."/>
        </authorList>
    </citation>
    <scope>NUCLEOTIDE SEQUENCE [LARGE SCALE GENOMIC DNA]</scope>
    <source>
        <strain evidence="14 15">441</strain>
    </source>
</reference>
<dbReference type="InterPro" id="IPR029071">
    <property type="entry name" value="Ubiquitin-like_domsf"/>
</dbReference>
<dbReference type="InterPro" id="IPR028889">
    <property type="entry name" value="USP"/>
</dbReference>
<feature type="region of interest" description="Disordered" evidence="11">
    <location>
        <begin position="1118"/>
        <end position="1137"/>
    </location>
</feature>
<keyword evidence="6" id="KW-0833">Ubl conjugation pathway</keyword>
<dbReference type="GO" id="GO:0004197">
    <property type="term" value="F:cysteine-type endopeptidase activity"/>
    <property type="evidence" value="ECO:0007669"/>
    <property type="project" value="InterPro"/>
</dbReference>
<dbReference type="Pfam" id="PF00240">
    <property type="entry name" value="ubiquitin"/>
    <property type="match status" value="1"/>
</dbReference>
<organism evidence="14 15">
    <name type="scientific">Pisolithus microcarpus 441</name>
    <dbReference type="NCBI Taxonomy" id="765257"/>
    <lineage>
        <taxon>Eukaryota</taxon>
        <taxon>Fungi</taxon>
        <taxon>Dikarya</taxon>
        <taxon>Basidiomycota</taxon>
        <taxon>Agaricomycotina</taxon>
        <taxon>Agaricomycetes</taxon>
        <taxon>Agaricomycetidae</taxon>
        <taxon>Boletales</taxon>
        <taxon>Sclerodermatineae</taxon>
        <taxon>Pisolithaceae</taxon>
        <taxon>Pisolithus</taxon>
    </lineage>
</organism>
<dbReference type="InterPro" id="IPR050164">
    <property type="entry name" value="Peptidase_C19"/>
</dbReference>
<feature type="compositionally biased region" description="Polar residues" evidence="11">
    <location>
        <begin position="976"/>
        <end position="988"/>
    </location>
</feature>
<feature type="domain" description="USP" evidence="13">
    <location>
        <begin position="162"/>
        <end position="508"/>
    </location>
</feature>
<keyword evidence="15" id="KW-1185">Reference proteome</keyword>
<evidence type="ECO:0000256" key="9">
    <source>
        <dbReference type="ARBA" id="ARBA00023242"/>
    </source>
</evidence>
<sequence length="1162" mass="131501">MPPKRKRRPSPPPKGLAAGEHLKRAKLAGNNSSAWGWVDIEVSDPSQITLEHRLMTCGLSRRNRNPFCGNKYVSKPEQSQPTVTLEPTVETANGESENDIIVVSDDEPPNCAKKACKNNPNCLNYLGQDKWEDEGKAREQFLKASDLGFNPLLNARDPELPVGLKNLGATCYANAFLQVWFRDLAFRNGVYQCQPLQDAEKKFEDSPIFQLQVTFAALQESRQRVYNPEKFAESLKLSTSEQQDAQEFSKLFMSHLDIEFRKQSASSLKTLISTQFQGQLVYGTICSNCASKSERSNSFLELEINIENNSRLEDRIAALLQDEKLTGDNRYHCSHCQSLQDATRYTELRALPPVLHFSLLRFVYDFASMERKKSKHNLLFPTTLNMGKFLGRRVNTTKDTSEERGSHVYELRGVLLHKGASAYHGHYEAQVLDTGSTTWFQFDDDTVTKLDLLGEKRHSSKEIIDIINCHQQPRIRPAKKRRIEDSEDEIVEDIFSSKDAYMLVYARKELNLSTSTEPCNPSTSHCGVDEISKTNGSPVSTTTIPNPPPRARDLVRALNTAHDEVCEQYLSKEKELNEQFSELREWMRSVYLHWGVESADEDSVIVSRQALEGWLSKPLTKVKDEKSGPQPPGEEAAEVAILSDILCEHAGLDPRKGHNMKRVSKKAYSQLVSRDGFDNSSVRSPTDVCETCVKELFTERLYQIQHPRTVAEFDNVCDVKPSEAGFWLSKAWLKDWRLQKPRMHVPLCGDVAPDSAEFRGHVRCEHDQLSLVSTARRSISKEACDILLDIFPHWRPLSTTEAFCATCEAIINSSKEDKRELRKKAEDEKARLRHMYDNALIGNTLLLENVPCAVVSAHFVRLWRKWLGRPTDIPRPDAVETSTLFCEHGNLVFDPNAPNDWDCNIALIQFSEWVVLEGLYRCGPVVSVEKRMVEDSNGFLDTRFVHPIPVCHDCRMRRRSNYELTDITVRLQSGNVHTEQNSTSQYRSGENCKPESTPVGLRSSMGLRQSKRIRQGRARRENARLTVSKSTTIKDMKIMIQDVLKIPMICQRLFYKNEELEDNSTTVESLGILMNDTLDLREEGEEGDSDGGPRKRRAEEKGFGGTLLATSSFTSLSWDAGTSSEGEPLHEATRACPTCTYDNPPENNACDVCQGQLIGTRG</sequence>
<gene>
    <name evidence="14" type="ORF">PISMIDRAFT_25943</name>
</gene>
<dbReference type="Pfam" id="PF00443">
    <property type="entry name" value="UCH"/>
    <property type="match status" value="1"/>
</dbReference>
<comment type="similarity">
    <text evidence="3">Belongs to the peptidase C19 family.</text>
</comment>
<dbReference type="InterPro" id="IPR038765">
    <property type="entry name" value="Papain-like_cys_pep_sf"/>
</dbReference>
<dbReference type="PANTHER" id="PTHR24006">
    <property type="entry name" value="UBIQUITIN CARBOXYL-TERMINAL HYDROLASE"/>
    <property type="match status" value="1"/>
</dbReference>
<keyword evidence="5" id="KW-0645">Protease</keyword>
<dbReference type="PROSITE" id="PS00972">
    <property type="entry name" value="USP_1"/>
    <property type="match status" value="1"/>
</dbReference>
<comment type="subcellular location">
    <subcellularLocation>
        <location evidence="2">Nucleus</location>
    </subcellularLocation>
</comment>
<evidence type="ECO:0000256" key="5">
    <source>
        <dbReference type="ARBA" id="ARBA00022670"/>
    </source>
</evidence>
<evidence type="ECO:0000256" key="3">
    <source>
        <dbReference type="ARBA" id="ARBA00009085"/>
    </source>
</evidence>
<reference evidence="15" key="2">
    <citation type="submission" date="2015-01" db="EMBL/GenBank/DDBJ databases">
        <title>Evolutionary Origins and Diversification of the Mycorrhizal Mutualists.</title>
        <authorList>
            <consortium name="DOE Joint Genome Institute"/>
            <consortium name="Mycorrhizal Genomics Consortium"/>
            <person name="Kohler A."/>
            <person name="Kuo A."/>
            <person name="Nagy L.G."/>
            <person name="Floudas D."/>
            <person name="Copeland A."/>
            <person name="Barry K.W."/>
            <person name="Cichocki N."/>
            <person name="Veneault-Fourrey C."/>
            <person name="LaButti K."/>
            <person name="Lindquist E.A."/>
            <person name="Lipzen A."/>
            <person name="Lundell T."/>
            <person name="Morin E."/>
            <person name="Murat C."/>
            <person name="Riley R."/>
            <person name="Ohm R."/>
            <person name="Sun H."/>
            <person name="Tunlid A."/>
            <person name="Henrissat B."/>
            <person name="Grigoriev I.V."/>
            <person name="Hibbett D.S."/>
            <person name="Martin F."/>
        </authorList>
    </citation>
    <scope>NUCLEOTIDE SEQUENCE [LARGE SCALE GENOMIC DNA]</scope>
    <source>
        <strain evidence="15">441</strain>
    </source>
</reference>
<dbReference type="EMBL" id="KN833685">
    <property type="protein sequence ID" value="KIK30893.1"/>
    <property type="molecule type" value="Genomic_DNA"/>
</dbReference>
<dbReference type="GO" id="GO:0006508">
    <property type="term" value="P:proteolysis"/>
    <property type="evidence" value="ECO:0007669"/>
    <property type="project" value="UniProtKB-KW"/>
</dbReference>
<feature type="domain" description="Ubiquitin-like" evidence="12">
    <location>
        <begin position="1007"/>
        <end position="1087"/>
    </location>
</feature>